<gene>
    <name evidence="3" type="ORF">GCM10022381_31200</name>
</gene>
<organism evidence="3 4">
    <name type="scientific">Leifsonia kafniensis</name>
    <dbReference type="NCBI Taxonomy" id="475957"/>
    <lineage>
        <taxon>Bacteria</taxon>
        <taxon>Bacillati</taxon>
        <taxon>Actinomycetota</taxon>
        <taxon>Actinomycetes</taxon>
        <taxon>Micrococcales</taxon>
        <taxon>Microbacteriaceae</taxon>
        <taxon>Leifsonia</taxon>
    </lineage>
</organism>
<dbReference type="Proteomes" id="UP001501803">
    <property type="component" value="Unassembled WGS sequence"/>
</dbReference>
<keyword evidence="4" id="KW-1185">Reference proteome</keyword>
<protein>
    <submittedName>
        <fullName evidence="3">Uncharacterized protein</fullName>
    </submittedName>
</protein>
<accession>A0ABP7KTM9</accession>
<dbReference type="RefSeq" id="WP_345068377.1">
    <property type="nucleotide sequence ID" value="NZ_BAABCN010000010.1"/>
</dbReference>
<keyword evidence="2" id="KW-0812">Transmembrane</keyword>
<feature type="compositionally biased region" description="Low complexity" evidence="1">
    <location>
        <begin position="339"/>
        <end position="386"/>
    </location>
</feature>
<sequence length="386" mass="39798">MSNTTTVLDTEVAAFAAAIRTHLDDLPAEDVDDLTGGLEADLLEQASDHDGTLTLGDPELYAAELRASAGFPERSATIPPKRRWREHAADARADAARRVRATPVGAWLIDFFVALRPAWWLLRGWAMYQIATVFLGTFPLSPAGLPAFLAAVVVSVQWGRGKWLPTSWLKTIRTVISIVSVIALPFMLAAVMHPSASAGSSNSAPAPDLSGLWIDGARVGNIFAYDADGNPLSNVQLFNQDGDPLTTVGSASFDQPYDQTYYSGNSTVAVPFLGAFGGRGWNVFPLDTVPDPQGGEPDVANARAATPPFAKVPSLPGMPTPAPTPTPTPPPVTDPPADPAGGAAGDAAANAAAAEAEAAAAAAAAHAVANASAAPAAPAAETQPSP</sequence>
<evidence type="ECO:0000256" key="2">
    <source>
        <dbReference type="SAM" id="Phobius"/>
    </source>
</evidence>
<evidence type="ECO:0000313" key="4">
    <source>
        <dbReference type="Proteomes" id="UP001501803"/>
    </source>
</evidence>
<feature type="transmembrane region" description="Helical" evidence="2">
    <location>
        <begin position="104"/>
        <end position="122"/>
    </location>
</feature>
<feature type="compositionally biased region" description="Pro residues" evidence="1">
    <location>
        <begin position="316"/>
        <end position="338"/>
    </location>
</feature>
<dbReference type="EMBL" id="BAABCN010000010">
    <property type="protein sequence ID" value="GAA3886888.1"/>
    <property type="molecule type" value="Genomic_DNA"/>
</dbReference>
<feature type="transmembrane region" description="Helical" evidence="2">
    <location>
        <begin position="128"/>
        <end position="154"/>
    </location>
</feature>
<feature type="transmembrane region" description="Helical" evidence="2">
    <location>
        <begin position="175"/>
        <end position="193"/>
    </location>
</feature>
<proteinExistence type="predicted"/>
<comment type="caution">
    <text evidence="3">The sequence shown here is derived from an EMBL/GenBank/DDBJ whole genome shotgun (WGS) entry which is preliminary data.</text>
</comment>
<name>A0ABP7KTM9_9MICO</name>
<evidence type="ECO:0000313" key="3">
    <source>
        <dbReference type="EMBL" id="GAA3886888.1"/>
    </source>
</evidence>
<keyword evidence="2" id="KW-0472">Membrane</keyword>
<reference evidence="4" key="1">
    <citation type="journal article" date="2019" name="Int. J. Syst. Evol. Microbiol.">
        <title>The Global Catalogue of Microorganisms (GCM) 10K type strain sequencing project: providing services to taxonomists for standard genome sequencing and annotation.</title>
        <authorList>
            <consortium name="The Broad Institute Genomics Platform"/>
            <consortium name="The Broad Institute Genome Sequencing Center for Infectious Disease"/>
            <person name="Wu L."/>
            <person name="Ma J."/>
        </authorList>
    </citation>
    <scope>NUCLEOTIDE SEQUENCE [LARGE SCALE GENOMIC DNA]</scope>
    <source>
        <strain evidence="4">JCM 17021</strain>
    </source>
</reference>
<evidence type="ECO:0000256" key="1">
    <source>
        <dbReference type="SAM" id="MobiDB-lite"/>
    </source>
</evidence>
<keyword evidence="2" id="KW-1133">Transmembrane helix</keyword>
<feature type="region of interest" description="Disordered" evidence="1">
    <location>
        <begin position="308"/>
        <end position="386"/>
    </location>
</feature>